<evidence type="ECO:0000259" key="4">
    <source>
        <dbReference type="Pfam" id="PF13629"/>
    </source>
</evidence>
<sequence length="472" mass="50204">MHMNMTYLMRSGCRMSAFAALLSSIAPVAGLAAPSTYFVPVGESRVYRLEQPIKRVAVGNPEVADYIMLNSSELYLLGKKTGATNLILWNQQGKFTSTLLQVSRNSYPIKQLLRTALPEESEIQIFSSGEALVLAGSVSNRLAAETAYRLVKAYLGGKVPDVNPESSLAKTTSASAASASIAGTTNGSSAVPVQASTQSTAPAGVVNLLTVRDTQQVRLEVRIAEVSKTYLQTLGIGWQQGTGNTQGSLMTGFVSNATLNVLLQTKSNPGNELSMDAERKEGVIKILAEPTLVAMSGEEGYFLVGGKVFTPTVTSNGAIDYVERTYGVGLRFTPTVLDSGRISLKVAPEVSEPLKEAVTAGTSTPLPSFKTSFASSTVQMNEGENLVIGGLLRDNLTEVVRAVPLLSDIPILGSLFRHTEKSSETTELMVIIRPTLIKASTTAQELPTDKFAPPSSSELFLEGKLQGSRGSK</sequence>
<accession>A0A5M8ICV6</accession>
<dbReference type="EMBL" id="VMRG01000001">
    <property type="protein sequence ID" value="KAA6232215.1"/>
    <property type="molecule type" value="Genomic_DNA"/>
</dbReference>
<dbReference type="Pfam" id="PF00263">
    <property type="entry name" value="Secretin"/>
    <property type="match status" value="1"/>
</dbReference>
<dbReference type="InterPro" id="IPR032789">
    <property type="entry name" value="T2SS-T3SS_pil_N"/>
</dbReference>
<reference evidence="5 6" key="1">
    <citation type="submission" date="2019-07" db="EMBL/GenBank/DDBJ databases">
        <title>Draft genome Sequence of Chlorobium phaeovibrioides sp. strain PhvTcv-s14, from the Phylum Chlorobi.</title>
        <authorList>
            <person name="Babenko V."/>
            <person name="Boldyreva D."/>
            <person name="Kanygina A."/>
            <person name="Selezneva O."/>
            <person name="Akopiyan T."/>
            <person name="Lunina O."/>
        </authorList>
    </citation>
    <scope>NUCLEOTIDE SEQUENCE [LARGE SCALE GENOMIC DNA]</scope>
    <source>
        <strain evidence="5 6">GrTcv12</strain>
    </source>
</reference>
<protein>
    <submittedName>
        <fullName evidence="5">Type II and III secretion system protein family protein</fullName>
    </submittedName>
</protein>
<evidence type="ECO:0000313" key="5">
    <source>
        <dbReference type="EMBL" id="KAA6232215.1"/>
    </source>
</evidence>
<organism evidence="5 6">
    <name type="scientific">Chlorobium phaeovibrioides</name>
    <dbReference type="NCBI Taxonomy" id="1094"/>
    <lineage>
        <taxon>Bacteria</taxon>
        <taxon>Pseudomonadati</taxon>
        <taxon>Chlorobiota</taxon>
        <taxon>Chlorobiia</taxon>
        <taxon>Chlorobiales</taxon>
        <taxon>Chlorobiaceae</taxon>
        <taxon>Chlorobium/Pelodictyon group</taxon>
        <taxon>Chlorobium</taxon>
    </lineage>
</organism>
<dbReference type="AlphaFoldDB" id="A0A5M8ICV6"/>
<keyword evidence="2" id="KW-0732">Signal</keyword>
<evidence type="ECO:0000259" key="3">
    <source>
        <dbReference type="Pfam" id="PF00263"/>
    </source>
</evidence>
<dbReference type="GO" id="GO:0009306">
    <property type="term" value="P:protein secretion"/>
    <property type="evidence" value="ECO:0007669"/>
    <property type="project" value="InterPro"/>
</dbReference>
<feature type="domain" description="Type II/III secretion system secretin-like" evidence="3">
    <location>
        <begin position="280"/>
        <end position="438"/>
    </location>
</feature>
<evidence type="ECO:0000256" key="1">
    <source>
        <dbReference type="RuleBase" id="RU004003"/>
    </source>
</evidence>
<feature type="domain" description="Pilus formation protein N-terminal" evidence="4">
    <location>
        <begin position="35"/>
        <end position="102"/>
    </location>
</feature>
<dbReference type="PRINTS" id="PR00811">
    <property type="entry name" value="BCTERIALGSPD"/>
</dbReference>
<evidence type="ECO:0000313" key="6">
    <source>
        <dbReference type="Proteomes" id="UP000327458"/>
    </source>
</evidence>
<dbReference type="GO" id="GO:0015627">
    <property type="term" value="C:type II protein secretion system complex"/>
    <property type="evidence" value="ECO:0007669"/>
    <property type="project" value="TreeGrafter"/>
</dbReference>
<dbReference type="PANTHER" id="PTHR30332">
    <property type="entry name" value="PROBABLE GENERAL SECRETION PATHWAY PROTEIN D"/>
    <property type="match status" value="1"/>
</dbReference>
<dbReference type="Pfam" id="PF13629">
    <property type="entry name" value="T2SS-T3SS_pil_N"/>
    <property type="match status" value="1"/>
</dbReference>
<feature type="chain" id="PRO_5024271639" evidence="2">
    <location>
        <begin position="20"/>
        <end position="472"/>
    </location>
</feature>
<comment type="caution">
    <text evidence="5">The sequence shown here is derived from an EMBL/GenBank/DDBJ whole genome shotgun (WGS) entry which is preliminary data.</text>
</comment>
<evidence type="ECO:0000256" key="2">
    <source>
        <dbReference type="SAM" id="SignalP"/>
    </source>
</evidence>
<name>A0A5M8ICV6_CHLPH</name>
<feature type="signal peptide" evidence="2">
    <location>
        <begin position="1"/>
        <end position="19"/>
    </location>
</feature>
<gene>
    <name evidence="5" type="ORF">FP507_03210</name>
</gene>
<dbReference type="InterPro" id="IPR001775">
    <property type="entry name" value="GspD/PilQ"/>
</dbReference>
<comment type="similarity">
    <text evidence="1">Belongs to the bacterial secretin family.</text>
</comment>
<proteinExistence type="inferred from homology"/>
<dbReference type="Proteomes" id="UP000327458">
    <property type="component" value="Unassembled WGS sequence"/>
</dbReference>
<dbReference type="PANTHER" id="PTHR30332:SF17">
    <property type="entry name" value="TYPE IV PILIATION SYSTEM PROTEIN DR_0774-RELATED"/>
    <property type="match status" value="1"/>
</dbReference>
<dbReference type="InterPro" id="IPR050810">
    <property type="entry name" value="Bact_Secretion_Sys_Channel"/>
</dbReference>
<dbReference type="InterPro" id="IPR004846">
    <property type="entry name" value="T2SS/T3SS_dom"/>
</dbReference>